<keyword evidence="2" id="KW-1185">Reference proteome</keyword>
<dbReference type="EMBL" id="CM056811">
    <property type="protein sequence ID" value="KAJ8638096.1"/>
    <property type="molecule type" value="Genomic_DNA"/>
</dbReference>
<reference evidence="1 2" key="1">
    <citation type="journal article" date="2022" name="Hortic Res">
        <title>A haplotype resolved chromosomal level avocado genome allows analysis of novel avocado genes.</title>
        <authorList>
            <person name="Nath O."/>
            <person name="Fletcher S.J."/>
            <person name="Hayward A."/>
            <person name="Shaw L.M."/>
            <person name="Masouleh A.K."/>
            <person name="Furtado A."/>
            <person name="Henry R.J."/>
            <person name="Mitter N."/>
        </authorList>
    </citation>
    <scope>NUCLEOTIDE SEQUENCE [LARGE SCALE GENOMIC DNA]</scope>
    <source>
        <strain evidence="2">cv. Hass</strain>
    </source>
</reference>
<evidence type="ECO:0000313" key="2">
    <source>
        <dbReference type="Proteomes" id="UP001234297"/>
    </source>
</evidence>
<gene>
    <name evidence="1" type="ORF">MRB53_012363</name>
</gene>
<accession>A0ACC2LX43</accession>
<dbReference type="Proteomes" id="UP001234297">
    <property type="component" value="Chromosome 3"/>
</dbReference>
<protein>
    <submittedName>
        <fullName evidence="1">Uncharacterized protein</fullName>
    </submittedName>
</protein>
<name>A0ACC2LX43_PERAE</name>
<organism evidence="1 2">
    <name type="scientific">Persea americana</name>
    <name type="common">Avocado</name>
    <dbReference type="NCBI Taxonomy" id="3435"/>
    <lineage>
        <taxon>Eukaryota</taxon>
        <taxon>Viridiplantae</taxon>
        <taxon>Streptophyta</taxon>
        <taxon>Embryophyta</taxon>
        <taxon>Tracheophyta</taxon>
        <taxon>Spermatophyta</taxon>
        <taxon>Magnoliopsida</taxon>
        <taxon>Magnoliidae</taxon>
        <taxon>Laurales</taxon>
        <taxon>Lauraceae</taxon>
        <taxon>Persea</taxon>
    </lineage>
</organism>
<sequence length="557" mass="63170">MHQTCHCITAFAVSSIDPTPRAPPRFVGVQPHNWSEILYAQTFPGRNYLRAGQAGGYKLRGGENKKSSKCEVVSSAQNKSALLNRSSFPEGFIFGTASAAYQYEGAVKEGGRGPSIWDTFTHKHPEKITDHSNGDIAVDSYHRYKEDVRIMKEMGMDAYRFSISWTRILPNGRLSGGVDKDGIKYYNNLIDELISNGIKPFVTLFHWDSPQKLEDDYNGFLSYNIVTDFRNYADICFREFGDRVKHWITLNEPSSFCIGYTSGTFAPGRCSSWAGNCSTGNSATEPYIVAHHQLLAHAAAVKLYRERYKASQKGVVGITLATPWYVPYSSSKSDHDAARRAFDFANGWFIDPITRGDYPSSMRSLVGRRLPKFSKEQSVMLKGSFDFLGLNYYTANYAANAPQSKNVHPSSLTDARTNITALRNGVLIGPQAASSWLHVYPKGLRDLLRYTKKRYDSPIIYITENGVSEFNNRTLPLHKQLEDNMRIDYHRDHLSWLHTAIREGVDVKGYFAWSLLDNFEWADGYTVRFGINYVDYEDGLKRYPKKSAIWFKKFLKG</sequence>
<proteinExistence type="predicted"/>
<comment type="caution">
    <text evidence="1">The sequence shown here is derived from an EMBL/GenBank/DDBJ whole genome shotgun (WGS) entry which is preliminary data.</text>
</comment>
<evidence type="ECO:0000313" key="1">
    <source>
        <dbReference type="EMBL" id="KAJ8638096.1"/>
    </source>
</evidence>